<evidence type="ECO:0000256" key="1">
    <source>
        <dbReference type="ARBA" id="ARBA00006484"/>
    </source>
</evidence>
<dbReference type="SUPFAM" id="SSF51735">
    <property type="entry name" value="NAD(P)-binding Rossmann-fold domains"/>
    <property type="match status" value="1"/>
</dbReference>
<evidence type="ECO:0000313" key="4">
    <source>
        <dbReference type="EMBL" id="MBW12454.1"/>
    </source>
</evidence>
<evidence type="ECO:0000256" key="3">
    <source>
        <dbReference type="RuleBase" id="RU000363"/>
    </source>
</evidence>
<name>A0A2H8TEE9_9HEMI</name>
<dbReference type="PANTHER" id="PTHR24322:SF736">
    <property type="entry name" value="RETINOL DEHYDROGENASE 10"/>
    <property type="match status" value="1"/>
</dbReference>
<dbReference type="InterPro" id="IPR036291">
    <property type="entry name" value="NAD(P)-bd_dom_sf"/>
</dbReference>
<gene>
    <name evidence="4" type="primary">HSD17B13_2</name>
</gene>
<proteinExistence type="inferred from homology"/>
<dbReference type="GO" id="GO:0005811">
    <property type="term" value="C:lipid droplet"/>
    <property type="evidence" value="ECO:0007669"/>
    <property type="project" value="TreeGrafter"/>
</dbReference>
<dbReference type="PANTHER" id="PTHR24322">
    <property type="entry name" value="PKSB"/>
    <property type="match status" value="1"/>
</dbReference>
<evidence type="ECO:0000256" key="2">
    <source>
        <dbReference type="ARBA" id="ARBA00023002"/>
    </source>
</evidence>
<dbReference type="GO" id="GO:0016616">
    <property type="term" value="F:oxidoreductase activity, acting on the CH-OH group of donors, NAD or NADP as acceptor"/>
    <property type="evidence" value="ECO:0007669"/>
    <property type="project" value="TreeGrafter"/>
</dbReference>
<dbReference type="EMBL" id="GFXV01000649">
    <property type="protein sequence ID" value="MBW12454.1"/>
    <property type="molecule type" value="Transcribed_RNA"/>
</dbReference>
<dbReference type="PROSITE" id="PS00061">
    <property type="entry name" value="ADH_SHORT"/>
    <property type="match status" value="1"/>
</dbReference>
<comment type="similarity">
    <text evidence="1 3">Belongs to the short-chain dehydrogenases/reductases (SDR) family.</text>
</comment>
<dbReference type="PRINTS" id="PR00081">
    <property type="entry name" value="GDHRDH"/>
</dbReference>
<organism evidence="4">
    <name type="scientific">Melanaphis sacchari</name>
    <dbReference type="NCBI Taxonomy" id="742174"/>
    <lineage>
        <taxon>Eukaryota</taxon>
        <taxon>Metazoa</taxon>
        <taxon>Ecdysozoa</taxon>
        <taxon>Arthropoda</taxon>
        <taxon>Hexapoda</taxon>
        <taxon>Insecta</taxon>
        <taxon>Pterygota</taxon>
        <taxon>Neoptera</taxon>
        <taxon>Paraneoptera</taxon>
        <taxon>Hemiptera</taxon>
        <taxon>Sternorrhyncha</taxon>
        <taxon>Aphidomorpha</taxon>
        <taxon>Aphidoidea</taxon>
        <taxon>Aphididae</taxon>
        <taxon>Aphidini</taxon>
        <taxon>Melanaphis</taxon>
    </lineage>
</organism>
<dbReference type="InterPro" id="IPR020904">
    <property type="entry name" value="Sc_DH/Rdtase_CS"/>
</dbReference>
<dbReference type="Gene3D" id="3.40.50.720">
    <property type="entry name" value="NAD(P)-binding Rossmann-like Domain"/>
    <property type="match status" value="1"/>
</dbReference>
<dbReference type="Pfam" id="PF00106">
    <property type="entry name" value="adh_short"/>
    <property type="match status" value="1"/>
</dbReference>
<dbReference type="InterPro" id="IPR002347">
    <property type="entry name" value="SDR_fam"/>
</dbReference>
<dbReference type="OrthoDB" id="5840532at2759"/>
<dbReference type="PRINTS" id="PR00080">
    <property type="entry name" value="SDRFAMILY"/>
</dbReference>
<accession>A0A2H8TEE9</accession>
<dbReference type="AlphaFoldDB" id="A0A2H8TEE9"/>
<keyword evidence="2" id="KW-0560">Oxidoreductase</keyword>
<protein>
    <submittedName>
        <fullName evidence="4">17-beta-hydroxysteroid dehydrogenase 13</fullName>
    </submittedName>
</protein>
<reference evidence="4" key="1">
    <citation type="submission" date="2017-10" db="EMBL/GenBank/DDBJ databases">
        <title>Transcriptome Assembly of Sugarcane Aphid Adults.</title>
        <authorList>
            <person name="Scully E.D."/>
            <person name="Palmer N.A."/>
            <person name="Geib S.M."/>
            <person name="Sarath G."/>
            <person name="Sattler S.E."/>
        </authorList>
    </citation>
    <scope>NUCLEOTIDE SEQUENCE</scope>
    <source>
        <tissue evidence="4">Whole body</tissue>
    </source>
</reference>
<sequence>MGLVSTFLSFFIDEYNIPSEPLTFVFEIIIVGILSIPRVIGTIISYVYFPPEPKNVEGKLILITGTARGNGRELAIQFHRLGAKIVCVDKDEVGNNETVDRIKAEGGQAIGFKVNITDKEQVMMMHAAVRDQMGPVDILVNNCAVIETTLFANPEADDTISDIFNTNLLGQIWVIREILPSMLERNSGHIVTISSMTSLKGQPLLFAYTSTKYALRGMMESLSSELKLMNSNIVTTTVCPYFIANCPDRSKRLTLRFPELPAEDACEMIIDGILRNERIFTVPDYYFYFVQLIKFLPEDLQDMIYDIIYTIIEPKPDEEKSIQKYTKFAEMHKPQYSMFVPCLNMGSVPD</sequence>